<feature type="domain" description="N-acetyltransferase" evidence="1">
    <location>
        <begin position="5"/>
        <end position="158"/>
    </location>
</feature>
<reference evidence="2 3" key="1">
    <citation type="submission" date="2023-04" db="EMBL/GenBank/DDBJ databases">
        <title>Funneling lignin-derived compounds into biodiesel using alkali-halophilic Citricoccus sp. P2.</title>
        <authorList>
            <person name="Luo C.-B."/>
        </authorList>
    </citation>
    <scope>NUCLEOTIDE SEQUENCE [LARGE SCALE GENOMIC DNA]</scope>
    <source>
        <strain evidence="2 3">P2</strain>
    </source>
</reference>
<sequence>MDETITIRPLRVEDASVMTHVLSSPSLYHYIGGEPATREELERRYTAQVVGHSPDGSERWINYLVMLDEHPVGYVQATVPVDGKAAEISWVIGQPWQGRGFAKQAARLLLDDLFDAGVSEVVAFIHPDHLASQRVARFLGMHETSAVVEGENRWLKNC</sequence>
<organism evidence="2 3">
    <name type="scientific">Citricoccus muralis</name>
    <dbReference type="NCBI Taxonomy" id="169134"/>
    <lineage>
        <taxon>Bacteria</taxon>
        <taxon>Bacillati</taxon>
        <taxon>Actinomycetota</taxon>
        <taxon>Actinomycetes</taxon>
        <taxon>Micrococcales</taxon>
        <taxon>Micrococcaceae</taxon>
        <taxon>Citricoccus</taxon>
    </lineage>
</organism>
<accession>A0ABY8H3P7</accession>
<dbReference type="Proteomes" id="UP001219037">
    <property type="component" value="Chromosome"/>
</dbReference>
<evidence type="ECO:0000259" key="1">
    <source>
        <dbReference type="PROSITE" id="PS51186"/>
    </source>
</evidence>
<proteinExistence type="predicted"/>
<dbReference type="RefSeq" id="WP_278156736.1">
    <property type="nucleotide sequence ID" value="NZ_CP121252.1"/>
</dbReference>
<protein>
    <submittedName>
        <fullName evidence="2">GNAT family N-acetyltransferase</fullName>
    </submittedName>
</protein>
<name>A0ABY8H3P7_9MICC</name>
<gene>
    <name evidence="2" type="ORF">P8192_10090</name>
</gene>
<dbReference type="PANTHER" id="PTHR43792">
    <property type="entry name" value="GNAT FAMILY, PUTATIVE (AFU_ORTHOLOGUE AFUA_3G00765)-RELATED-RELATED"/>
    <property type="match status" value="1"/>
</dbReference>
<keyword evidence="3" id="KW-1185">Reference proteome</keyword>
<dbReference type="InterPro" id="IPR016181">
    <property type="entry name" value="Acyl_CoA_acyltransferase"/>
</dbReference>
<dbReference type="InterPro" id="IPR051531">
    <property type="entry name" value="N-acetyltransferase"/>
</dbReference>
<dbReference type="Gene3D" id="3.40.630.30">
    <property type="match status" value="1"/>
</dbReference>
<dbReference type="EMBL" id="CP121252">
    <property type="protein sequence ID" value="WFP15744.1"/>
    <property type="molecule type" value="Genomic_DNA"/>
</dbReference>
<dbReference type="PROSITE" id="PS51186">
    <property type="entry name" value="GNAT"/>
    <property type="match status" value="1"/>
</dbReference>
<evidence type="ECO:0000313" key="3">
    <source>
        <dbReference type="Proteomes" id="UP001219037"/>
    </source>
</evidence>
<dbReference type="SUPFAM" id="SSF55729">
    <property type="entry name" value="Acyl-CoA N-acyltransferases (Nat)"/>
    <property type="match status" value="1"/>
</dbReference>
<dbReference type="InterPro" id="IPR000182">
    <property type="entry name" value="GNAT_dom"/>
</dbReference>
<dbReference type="Pfam" id="PF13302">
    <property type="entry name" value="Acetyltransf_3"/>
    <property type="match status" value="1"/>
</dbReference>
<evidence type="ECO:0000313" key="2">
    <source>
        <dbReference type="EMBL" id="WFP15744.1"/>
    </source>
</evidence>